<organism evidence="1 2">
    <name type="scientific">Roseateles rivi</name>
    <dbReference type="NCBI Taxonomy" id="3299028"/>
    <lineage>
        <taxon>Bacteria</taxon>
        <taxon>Pseudomonadati</taxon>
        <taxon>Pseudomonadota</taxon>
        <taxon>Betaproteobacteria</taxon>
        <taxon>Burkholderiales</taxon>
        <taxon>Sphaerotilaceae</taxon>
        <taxon>Roseateles</taxon>
    </lineage>
</organism>
<dbReference type="InterPro" id="IPR021295">
    <property type="entry name" value="DUF2867"/>
</dbReference>
<dbReference type="EMBL" id="JBIGHZ010000004">
    <property type="protein sequence ID" value="MFG6448867.1"/>
    <property type="molecule type" value="Genomic_DNA"/>
</dbReference>
<gene>
    <name evidence="1" type="ORF">ACG0Z6_11540</name>
</gene>
<protein>
    <submittedName>
        <fullName evidence="1">DUF2867 domain-containing protein</fullName>
    </submittedName>
</protein>
<name>A0ABW7FX32_9BURK</name>
<evidence type="ECO:0000313" key="1">
    <source>
        <dbReference type="EMBL" id="MFG6448867.1"/>
    </source>
</evidence>
<dbReference type="Proteomes" id="UP001606099">
    <property type="component" value="Unassembled WGS sequence"/>
</dbReference>
<proteinExistence type="predicted"/>
<evidence type="ECO:0000313" key="2">
    <source>
        <dbReference type="Proteomes" id="UP001606099"/>
    </source>
</evidence>
<keyword evidence="2" id="KW-1185">Reference proteome</keyword>
<accession>A0ABW7FX32</accession>
<dbReference type="Pfam" id="PF11066">
    <property type="entry name" value="DUF2867"/>
    <property type="match status" value="1"/>
</dbReference>
<dbReference type="RefSeq" id="WP_394461513.1">
    <property type="nucleotide sequence ID" value="NZ_JBIGHZ010000004.1"/>
</dbReference>
<comment type="caution">
    <text evidence="1">The sequence shown here is derived from an EMBL/GenBank/DDBJ whole genome shotgun (WGS) entry which is preliminary data.</text>
</comment>
<reference evidence="1 2" key="1">
    <citation type="submission" date="2024-08" db="EMBL/GenBank/DDBJ databases">
        <authorList>
            <person name="Lu H."/>
        </authorList>
    </citation>
    <scope>NUCLEOTIDE SEQUENCE [LARGE SCALE GENOMIC DNA]</scope>
    <source>
        <strain evidence="1 2">BYS180W</strain>
    </source>
</reference>
<sequence>MTPTTVREVAAPPDSHVAQLLPGAYFHDAWAVDLADGRANAMSLALRVFQQTPPWIDGLMGLRNRLAGLAGLKNVGTLADLDPGKPSAAYQLGDRVGIFTLCLRSEAEVLMGIDDKHLKVVVSLHRAQLQADARTTATITTVVHVHNWLGRLYMLPVTPVHRVIAKRMTGLLLQPA</sequence>